<dbReference type="PROSITE" id="PS50969">
    <property type="entry name" value="FCP1"/>
    <property type="match status" value="1"/>
</dbReference>
<dbReference type="Pfam" id="PF03031">
    <property type="entry name" value="NIF"/>
    <property type="match status" value="1"/>
</dbReference>
<dbReference type="Proteomes" id="UP000283530">
    <property type="component" value="Unassembled WGS sequence"/>
</dbReference>
<feature type="region of interest" description="Disordered" evidence="1">
    <location>
        <begin position="404"/>
        <end position="424"/>
    </location>
</feature>
<feature type="domain" description="FCP1 homology" evidence="2">
    <location>
        <begin position="579"/>
        <end position="760"/>
    </location>
</feature>
<feature type="region of interest" description="Disordered" evidence="1">
    <location>
        <begin position="138"/>
        <end position="158"/>
    </location>
</feature>
<dbReference type="EMBL" id="QPKB01000002">
    <property type="protein sequence ID" value="RWR77199.1"/>
    <property type="molecule type" value="Genomic_DNA"/>
</dbReference>
<evidence type="ECO:0000313" key="3">
    <source>
        <dbReference type="EMBL" id="RWR77199.1"/>
    </source>
</evidence>
<gene>
    <name evidence="3" type="ORF">CKAN_00567700</name>
</gene>
<organism evidence="3 4">
    <name type="scientific">Cinnamomum micranthum f. kanehirae</name>
    <dbReference type="NCBI Taxonomy" id="337451"/>
    <lineage>
        <taxon>Eukaryota</taxon>
        <taxon>Viridiplantae</taxon>
        <taxon>Streptophyta</taxon>
        <taxon>Embryophyta</taxon>
        <taxon>Tracheophyta</taxon>
        <taxon>Spermatophyta</taxon>
        <taxon>Magnoliopsida</taxon>
        <taxon>Magnoliidae</taxon>
        <taxon>Laurales</taxon>
        <taxon>Lauraceae</taxon>
        <taxon>Cinnamomum</taxon>
    </lineage>
</organism>
<dbReference type="OrthoDB" id="10295454at2759"/>
<evidence type="ECO:0000256" key="1">
    <source>
        <dbReference type="SAM" id="MobiDB-lite"/>
    </source>
</evidence>
<dbReference type="InterPro" id="IPR023214">
    <property type="entry name" value="HAD_sf"/>
</dbReference>
<dbReference type="Gene3D" id="3.40.50.1000">
    <property type="entry name" value="HAD superfamily/HAD-like"/>
    <property type="match status" value="1"/>
</dbReference>
<dbReference type="AlphaFoldDB" id="A0A3S3Q215"/>
<dbReference type="PANTHER" id="PTHR12210">
    <property type="entry name" value="DULLARD PROTEIN PHOSPHATASE"/>
    <property type="match status" value="1"/>
</dbReference>
<reference evidence="3 4" key="1">
    <citation type="journal article" date="2019" name="Nat. Plants">
        <title>Stout camphor tree genome fills gaps in understanding of flowering plant genome evolution.</title>
        <authorList>
            <person name="Chaw S.M."/>
            <person name="Liu Y.C."/>
            <person name="Wu Y.W."/>
            <person name="Wang H.Y."/>
            <person name="Lin C.I."/>
            <person name="Wu C.S."/>
            <person name="Ke H.M."/>
            <person name="Chang L.Y."/>
            <person name="Hsu C.Y."/>
            <person name="Yang H.T."/>
            <person name="Sudianto E."/>
            <person name="Hsu M.H."/>
            <person name="Wu K.P."/>
            <person name="Wang L.N."/>
            <person name="Leebens-Mack J.H."/>
            <person name="Tsai I.J."/>
        </authorList>
    </citation>
    <scope>NUCLEOTIDE SEQUENCE [LARGE SCALE GENOMIC DNA]</scope>
    <source>
        <strain evidence="4">cv. Chaw 1501</strain>
        <tissue evidence="3">Young leaves</tissue>
    </source>
</reference>
<feature type="compositionally biased region" description="Polar residues" evidence="1">
    <location>
        <begin position="78"/>
        <end position="90"/>
    </location>
</feature>
<dbReference type="InterPro" id="IPR004274">
    <property type="entry name" value="FCP1_dom"/>
</dbReference>
<evidence type="ECO:0000313" key="4">
    <source>
        <dbReference type="Proteomes" id="UP000283530"/>
    </source>
</evidence>
<accession>A0A3S3Q215</accession>
<keyword evidence="4" id="KW-1185">Reference proteome</keyword>
<comment type="caution">
    <text evidence="3">The sequence shown here is derived from an EMBL/GenBank/DDBJ whole genome shotgun (WGS) entry which is preliminary data.</text>
</comment>
<proteinExistence type="predicted"/>
<dbReference type="SUPFAM" id="SSF56784">
    <property type="entry name" value="HAD-like"/>
    <property type="match status" value="1"/>
</dbReference>
<dbReference type="InterPro" id="IPR050365">
    <property type="entry name" value="TIM50"/>
</dbReference>
<feature type="compositionally biased region" description="Basic and acidic residues" evidence="1">
    <location>
        <begin position="405"/>
        <end position="424"/>
    </location>
</feature>
<feature type="region of interest" description="Disordered" evidence="1">
    <location>
        <begin position="1"/>
        <end position="90"/>
    </location>
</feature>
<dbReference type="STRING" id="337451.A0A3S3Q215"/>
<feature type="compositionally biased region" description="Polar residues" evidence="1">
    <location>
        <begin position="22"/>
        <end position="33"/>
    </location>
</feature>
<dbReference type="SMART" id="SM00577">
    <property type="entry name" value="CPDc"/>
    <property type="match status" value="1"/>
</dbReference>
<sequence>MTKGKKRKNPRRSNEEDLDIQPIQQLTTPSASRSGAGPTKKQKGSKMAKHDSPSTSGPDLIEEKGPCPVKEKHKRSMSTKCTLPSANSSMPVAEKNLNNILQDKCEIHDSEKHQRLEVSVDENLQTSLETVNSADIIKEENDKHVTPESPDASQKSLEKGSLCNLDQRNIEPVEQEKTSSSLQIAEIDAGRKTNHEESMGGDLTSLVEMKHDISLENMGIDSMKNSVPPEMNPLDLDVQMMTNSLQAGEDKQTHNKTHLLLENDMMESIKHDDPNTLLQAVQDSPVESASVSCSNKFYSAKKRLKKKKKAESAIHEDRVCKDSLTFDPLHEGIMAGNVCNLDEPNVDSQEHDKTSLSSQIVEADSARKTYLEASMFVQDSPVDSASSGCLNKVYMSKKKMKKRKAEWTDHEDKAHRDSPTADPLHEGLVEESMDEPTTVQIDVEKCNAFEKEKMEVSHTDCKEEASPSPSGFVVKDVTSDLDGHGTSLQVIGTCVMDILVAGCGDKELASTTEHIIKENNGEVFCNLPRVVPDCDLVEAKLESCSTECQKEDEIIIENGGSEEDKLLGLSLPPVKAPVTCSRRKLLILDLNGLLVDMINFPSNWRRPDTIIGGRLVYKRPFCDGFLKFCFERFNVGIWSSRTRRNMEAVVDFLMRDDKHKILFFWDQSQCTETGFSTVENSSKPLFLKELKKIWDKEVPTLPWEKGDYTPSNTLLLDDSPYKALRNPPYTAIFPRPFRFRDVKNNSLGPGGDLRVYLEGLAKCDDVPKYVQEHPFGQRAITSSNPSWHYYSKIIGVEDSSTPAL</sequence>
<protein>
    <submittedName>
        <fullName evidence="3">NLI interacting factor</fullName>
    </submittedName>
</protein>
<dbReference type="InterPro" id="IPR036412">
    <property type="entry name" value="HAD-like_sf"/>
</dbReference>
<name>A0A3S3Q215_9MAGN</name>
<evidence type="ECO:0000259" key="2">
    <source>
        <dbReference type="PROSITE" id="PS50969"/>
    </source>
</evidence>
<feature type="compositionally biased region" description="Basic residues" evidence="1">
    <location>
        <begin position="1"/>
        <end position="11"/>
    </location>
</feature>